<dbReference type="eggNOG" id="COG0502">
    <property type="taxonomic scope" value="Bacteria"/>
</dbReference>
<dbReference type="Gene3D" id="3.20.20.70">
    <property type="entry name" value="Aldolase class I"/>
    <property type="match status" value="1"/>
</dbReference>
<reference evidence="8 9" key="1">
    <citation type="journal article" date="2010" name="Stand. Genomic Sci.">
        <title>Complete genome sequence of Spirochaeta smaragdinae type strain (SEBR 4228).</title>
        <authorList>
            <person name="Mavromatis K."/>
            <person name="Yasawong M."/>
            <person name="Chertkov O."/>
            <person name="Lapidus A."/>
            <person name="Lucas S."/>
            <person name="Nolan M."/>
            <person name="Del Rio T.G."/>
            <person name="Tice H."/>
            <person name="Cheng J.F."/>
            <person name="Pitluck S."/>
            <person name="Liolios K."/>
            <person name="Ivanova N."/>
            <person name="Tapia R."/>
            <person name="Han C."/>
            <person name="Bruce D."/>
            <person name="Goodwin L."/>
            <person name="Pati A."/>
            <person name="Chen A."/>
            <person name="Palaniappan K."/>
            <person name="Land M."/>
            <person name="Hauser L."/>
            <person name="Chang Y.J."/>
            <person name="Jeffries C.D."/>
            <person name="Detter J.C."/>
            <person name="Rohde M."/>
            <person name="Brambilla E."/>
            <person name="Spring S."/>
            <person name="Goker M."/>
            <person name="Sikorski J."/>
            <person name="Woyke T."/>
            <person name="Bristow J."/>
            <person name="Eisen J.A."/>
            <person name="Markowitz V."/>
            <person name="Hugenholtz P."/>
            <person name="Klenk H.P."/>
            <person name="Kyrpides N.C."/>
        </authorList>
    </citation>
    <scope>NUCLEOTIDE SEQUENCE [LARGE SCALE GENOMIC DNA]</scope>
    <source>
        <strain evidence="9">DSM 11293 / JCM 15392 / SEBR 4228</strain>
    </source>
</reference>
<sequence length="510" mass="58272">MPLSVKEWTAQVIKQDEIDRYLKNGRDFIDEEEIKSLLQNNRKSDKTRVRDILAKSLAIERLGPEETAVLLNVRDDDLWEEMYETGLKVKQKVYDNRIVFFAPLYCSNYCVNSCLYCGFRAENSHEKRRRLTMEEVKQETEVMVTEGHKRMMIVYGEHPLSDVNYMCDTIRAAYEVKKPAPRGTGFGQIRRINVNAAPMSIADLHKLWEVGIGTYQVFQETYHKPSYASLHPAGTLKGNYRWRLYALHRAMDAGIDDVAMGALFGLYDWRFEVMGLLQHTIDLENHFGIGPHTISFPRMTPASGSDFSANSSYLVDDSSFKKLVTVLRLAVPYTGLIVTAREAPGIKKEVIKVGCTQTDASTRIGIGGYTETLKALQEREDYPYEQDQDIQQFTLGETRRLDAVMREFAEMGMISSFCTAGYRCGRTGDKIMGLLKSCKEGKFCKLNAVLTFREYLDDFASPATKKVGEKVIAKEMEEIRNEPFFKKGTLLATFEEMLRRTEAGERDVYI</sequence>
<organism evidence="8 9">
    <name type="scientific">Sediminispirochaeta smaragdinae (strain DSM 11293 / JCM 15392 / SEBR 4228)</name>
    <name type="common">Spirochaeta smaragdinae</name>
    <dbReference type="NCBI Taxonomy" id="573413"/>
    <lineage>
        <taxon>Bacteria</taxon>
        <taxon>Pseudomonadati</taxon>
        <taxon>Spirochaetota</taxon>
        <taxon>Spirochaetia</taxon>
        <taxon>Spirochaetales</taxon>
        <taxon>Spirochaetaceae</taxon>
        <taxon>Sediminispirochaeta</taxon>
    </lineage>
</organism>
<proteinExistence type="predicted"/>
<dbReference type="SFLD" id="SFLDG01081">
    <property type="entry name" value="cleavage_of_the_Ca-Cb_bond_in"/>
    <property type="match status" value="1"/>
</dbReference>
<comment type="cofactor">
    <cofactor evidence="1">
        <name>[4Fe-4S] cluster</name>
        <dbReference type="ChEBI" id="CHEBI:49883"/>
    </cofactor>
</comment>
<protein>
    <submittedName>
        <fullName evidence="8">Biotin and thiamin synthesis associated</fullName>
    </submittedName>
</protein>
<evidence type="ECO:0000256" key="1">
    <source>
        <dbReference type="ARBA" id="ARBA00001966"/>
    </source>
</evidence>
<dbReference type="Pfam" id="PF06968">
    <property type="entry name" value="BATS"/>
    <property type="match status" value="1"/>
</dbReference>
<accession>E1R2E3</accession>
<dbReference type="InterPro" id="IPR013785">
    <property type="entry name" value="Aldolase_TIM"/>
</dbReference>
<keyword evidence="5" id="KW-0408">Iron</keyword>
<evidence type="ECO:0000256" key="2">
    <source>
        <dbReference type="ARBA" id="ARBA00022485"/>
    </source>
</evidence>
<dbReference type="Proteomes" id="UP000002318">
    <property type="component" value="Chromosome"/>
</dbReference>
<dbReference type="SFLD" id="SFLDG01060">
    <property type="entry name" value="BATS_domain_containing"/>
    <property type="match status" value="1"/>
</dbReference>
<dbReference type="OrthoDB" id="9801120at2"/>
<dbReference type="InterPro" id="IPR058240">
    <property type="entry name" value="rSAM_sf"/>
</dbReference>
<dbReference type="STRING" id="573413.Spirs_3414"/>
<dbReference type="GO" id="GO:0046872">
    <property type="term" value="F:metal ion binding"/>
    <property type="evidence" value="ECO:0007669"/>
    <property type="project" value="UniProtKB-KW"/>
</dbReference>
<dbReference type="Pfam" id="PF04055">
    <property type="entry name" value="Radical_SAM"/>
    <property type="match status" value="1"/>
</dbReference>
<dbReference type="InterPro" id="IPR007197">
    <property type="entry name" value="rSAM"/>
</dbReference>
<dbReference type="AlphaFoldDB" id="E1R2E3"/>
<keyword evidence="6" id="KW-0411">Iron-sulfur</keyword>
<evidence type="ECO:0000313" key="8">
    <source>
        <dbReference type="EMBL" id="ADK82503.1"/>
    </source>
</evidence>
<dbReference type="SFLD" id="SFLDS00029">
    <property type="entry name" value="Radical_SAM"/>
    <property type="match status" value="1"/>
</dbReference>
<gene>
    <name evidence="8" type="ordered locus">Spirs_3414</name>
</gene>
<dbReference type="PANTHER" id="PTHR43583:SF2">
    <property type="entry name" value="THIAZOLE BIOSYNTHESIS PROTEIN"/>
    <property type="match status" value="1"/>
</dbReference>
<keyword evidence="2" id="KW-0004">4Fe-4S</keyword>
<dbReference type="GO" id="GO:0051539">
    <property type="term" value="F:4 iron, 4 sulfur cluster binding"/>
    <property type="evidence" value="ECO:0007669"/>
    <property type="project" value="UniProtKB-KW"/>
</dbReference>
<dbReference type="InterPro" id="IPR034428">
    <property type="entry name" value="ThiH/NoCL/HydG-like"/>
</dbReference>
<dbReference type="GO" id="GO:0003824">
    <property type="term" value="F:catalytic activity"/>
    <property type="evidence" value="ECO:0007669"/>
    <property type="project" value="InterPro"/>
</dbReference>
<dbReference type="GO" id="GO:0042364">
    <property type="term" value="P:water-soluble vitamin biosynthetic process"/>
    <property type="evidence" value="ECO:0007669"/>
    <property type="project" value="UniProtKB-ARBA"/>
</dbReference>
<evidence type="ECO:0000256" key="5">
    <source>
        <dbReference type="ARBA" id="ARBA00023004"/>
    </source>
</evidence>
<dbReference type="KEGG" id="ssm:Spirs_3414"/>
<evidence type="ECO:0000256" key="3">
    <source>
        <dbReference type="ARBA" id="ARBA00022691"/>
    </source>
</evidence>
<feature type="domain" description="Biotin and thiamin synthesis-associated" evidence="7">
    <location>
        <begin position="295"/>
        <end position="415"/>
    </location>
</feature>
<dbReference type="PANTHER" id="PTHR43583">
    <property type="entry name" value="2-IMINOACETATE SYNTHASE"/>
    <property type="match status" value="1"/>
</dbReference>
<dbReference type="InterPro" id="IPR024007">
    <property type="entry name" value="FeFe-hyd_mat_HydG"/>
</dbReference>
<dbReference type="InterPro" id="IPR010722">
    <property type="entry name" value="BATS_dom"/>
</dbReference>
<evidence type="ECO:0000256" key="4">
    <source>
        <dbReference type="ARBA" id="ARBA00022723"/>
    </source>
</evidence>
<dbReference type="SUPFAM" id="SSF102114">
    <property type="entry name" value="Radical SAM enzymes"/>
    <property type="match status" value="1"/>
</dbReference>
<dbReference type="HOGENOM" id="CLU_046249_0_0_12"/>
<evidence type="ECO:0000259" key="7">
    <source>
        <dbReference type="SMART" id="SM00876"/>
    </source>
</evidence>
<keyword evidence="4" id="KW-0479">Metal-binding</keyword>
<name>E1R2E3_SEDSS</name>
<evidence type="ECO:0000256" key="6">
    <source>
        <dbReference type="ARBA" id="ARBA00023014"/>
    </source>
</evidence>
<evidence type="ECO:0000313" key="9">
    <source>
        <dbReference type="Proteomes" id="UP000002318"/>
    </source>
</evidence>
<dbReference type="RefSeq" id="WP_013255962.1">
    <property type="nucleotide sequence ID" value="NC_014364.1"/>
</dbReference>
<keyword evidence="3" id="KW-0949">S-adenosyl-L-methionine</keyword>
<keyword evidence="9" id="KW-1185">Reference proteome</keyword>
<dbReference type="NCBIfam" id="TIGR03955">
    <property type="entry name" value="rSAM_HydG"/>
    <property type="match status" value="1"/>
</dbReference>
<dbReference type="GO" id="GO:0044272">
    <property type="term" value="P:sulfur compound biosynthetic process"/>
    <property type="evidence" value="ECO:0007669"/>
    <property type="project" value="UniProtKB-ARBA"/>
</dbReference>
<dbReference type="EMBL" id="CP002116">
    <property type="protein sequence ID" value="ADK82503.1"/>
    <property type="molecule type" value="Genomic_DNA"/>
</dbReference>
<dbReference type="SMART" id="SM00876">
    <property type="entry name" value="BATS"/>
    <property type="match status" value="1"/>
</dbReference>